<feature type="signal peptide" evidence="1">
    <location>
        <begin position="1"/>
        <end position="19"/>
    </location>
</feature>
<keyword evidence="1" id="KW-0732">Signal</keyword>
<evidence type="ECO:0008006" key="4">
    <source>
        <dbReference type="Google" id="ProtNLM"/>
    </source>
</evidence>
<accession>A0A368GV86</accession>
<reference evidence="2 3" key="1">
    <citation type="submission" date="2014-10" db="EMBL/GenBank/DDBJ databases">
        <title>Draft genome of the hookworm Ancylostoma caninum.</title>
        <authorList>
            <person name="Mitreva M."/>
        </authorList>
    </citation>
    <scope>NUCLEOTIDE SEQUENCE [LARGE SCALE GENOMIC DNA]</scope>
    <source>
        <strain evidence="2 3">Baltimore</strain>
    </source>
</reference>
<dbReference type="AlphaFoldDB" id="A0A368GV86"/>
<evidence type="ECO:0000313" key="3">
    <source>
        <dbReference type="Proteomes" id="UP000252519"/>
    </source>
</evidence>
<dbReference type="InterPro" id="IPR035109">
    <property type="entry name" value="ASPR"/>
</dbReference>
<gene>
    <name evidence="2" type="ORF">ANCCAN_05701</name>
</gene>
<organism evidence="2 3">
    <name type="scientific">Ancylostoma caninum</name>
    <name type="common">Dog hookworm</name>
    <dbReference type="NCBI Taxonomy" id="29170"/>
    <lineage>
        <taxon>Eukaryota</taxon>
        <taxon>Metazoa</taxon>
        <taxon>Ecdysozoa</taxon>
        <taxon>Nematoda</taxon>
        <taxon>Chromadorea</taxon>
        <taxon>Rhabditida</taxon>
        <taxon>Rhabditina</taxon>
        <taxon>Rhabditomorpha</taxon>
        <taxon>Strongyloidea</taxon>
        <taxon>Ancylostomatidae</taxon>
        <taxon>Ancylostomatinae</taxon>
        <taxon>Ancylostoma</taxon>
    </lineage>
</organism>
<proteinExistence type="predicted"/>
<dbReference type="Pfam" id="PF17641">
    <property type="entry name" value="ASPRs"/>
    <property type="match status" value="1"/>
</dbReference>
<dbReference type="EMBL" id="JOJR01000049">
    <property type="protein sequence ID" value="RCN48286.1"/>
    <property type="molecule type" value="Genomic_DNA"/>
</dbReference>
<comment type="caution">
    <text evidence="2">The sequence shown here is derived from an EMBL/GenBank/DDBJ whole genome shotgun (WGS) entry which is preliminary data.</text>
</comment>
<name>A0A368GV86_ANCCA</name>
<evidence type="ECO:0000256" key="1">
    <source>
        <dbReference type="SAM" id="SignalP"/>
    </source>
</evidence>
<keyword evidence="3" id="KW-1185">Reference proteome</keyword>
<protein>
    <recommendedName>
        <fullName evidence="4">SCP domain-containing protein</fullName>
    </recommendedName>
</protein>
<sequence length="147" mass="16380">MFTAGLLFVVLYNFAAVSASIRGNCKPSGGTFTHPEKLLDPLVEGVQKRVPSHPSYDCEKERAAYTKIVLDEEEMRNEYPGVTFTKDLTYKTEKEGHSAANPVELIDEALQSWSKDLQEIQATTFGCNIDSDESEKTTTYTIGCLFN</sequence>
<feature type="chain" id="PRO_5016612183" description="SCP domain-containing protein" evidence="1">
    <location>
        <begin position="20"/>
        <end position="147"/>
    </location>
</feature>
<evidence type="ECO:0000313" key="2">
    <source>
        <dbReference type="EMBL" id="RCN48286.1"/>
    </source>
</evidence>
<dbReference type="Proteomes" id="UP000252519">
    <property type="component" value="Unassembled WGS sequence"/>
</dbReference>